<dbReference type="InterPro" id="IPR019393">
    <property type="entry name" value="WASH_strumpellin"/>
</dbReference>
<dbReference type="EnsemblMetazoa" id="Aqu2.1.36287_001">
    <property type="protein sequence ID" value="Aqu2.1.36287_001"/>
    <property type="gene ID" value="Aqu2.1.36287"/>
</dbReference>
<dbReference type="GO" id="GO:0071203">
    <property type="term" value="C:WASH complex"/>
    <property type="evidence" value="ECO:0007669"/>
    <property type="project" value="InterPro"/>
</dbReference>
<dbReference type="Proteomes" id="UP000007879">
    <property type="component" value="Unassembled WGS sequence"/>
</dbReference>
<dbReference type="GO" id="GO:0005768">
    <property type="term" value="C:endosome"/>
    <property type="evidence" value="ECO:0007669"/>
    <property type="project" value="TreeGrafter"/>
</dbReference>
<reference evidence="2" key="2">
    <citation type="submission" date="2017-05" db="UniProtKB">
        <authorList>
            <consortium name="EnsemblMetazoa"/>
        </authorList>
    </citation>
    <scope>IDENTIFICATION</scope>
</reference>
<dbReference type="EnsemblMetazoa" id="XM_003385264.3">
    <property type="protein sequence ID" value="XP_003385312.1"/>
    <property type="gene ID" value="LOC100635478"/>
</dbReference>
<evidence type="ECO:0000313" key="2">
    <source>
        <dbReference type="EnsemblMetazoa" id="Aqu2.1.36287_001"/>
    </source>
</evidence>
<organism evidence="2">
    <name type="scientific">Amphimedon queenslandica</name>
    <name type="common">Sponge</name>
    <dbReference type="NCBI Taxonomy" id="400682"/>
    <lineage>
        <taxon>Eukaryota</taxon>
        <taxon>Metazoa</taxon>
        <taxon>Porifera</taxon>
        <taxon>Demospongiae</taxon>
        <taxon>Heteroscleromorpha</taxon>
        <taxon>Haplosclerida</taxon>
        <taxon>Niphatidae</taxon>
        <taxon>Amphimedon</taxon>
    </lineage>
</organism>
<dbReference type="GO" id="GO:0140285">
    <property type="term" value="P:endosome fission"/>
    <property type="evidence" value="ECO:0007669"/>
    <property type="project" value="TreeGrafter"/>
</dbReference>
<dbReference type="PANTHER" id="PTHR15691">
    <property type="entry name" value="WASH COMPLEX SUBUNIT 5"/>
    <property type="match status" value="1"/>
</dbReference>
<dbReference type="OrthoDB" id="565118at2759"/>
<dbReference type="STRING" id="400682.A0A1X7V9U2"/>
<evidence type="ECO:0000256" key="1">
    <source>
        <dbReference type="ARBA" id="ARBA00006224"/>
    </source>
</evidence>
<comment type="similarity">
    <text evidence="1">Belongs to the strumpellin family.</text>
</comment>
<evidence type="ECO:0000313" key="3">
    <source>
        <dbReference type="Proteomes" id="UP000007879"/>
    </source>
</evidence>
<dbReference type="Pfam" id="PF10266">
    <property type="entry name" value="Strumpellin"/>
    <property type="match status" value="1"/>
</dbReference>
<evidence type="ECO:0008006" key="4">
    <source>
        <dbReference type="Google" id="ProtNLM"/>
    </source>
</evidence>
<dbReference type="GO" id="GO:0051125">
    <property type="term" value="P:regulation of actin nucleation"/>
    <property type="evidence" value="ECO:0007669"/>
    <property type="project" value="TreeGrafter"/>
</dbReference>
<reference evidence="3" key="1">
    <citation type="journal article" date="2010" name="Nature">
        <title>The Amphimedon queenslandica genome and the evolution of animal complexity.</title>
        <authorList>
            <person name="Srivastava M."/>
            <person name="Simakov O."/>
            <person name="Chapman J."/>
            <person name="Fahey B."/>
            <person name="Gauthier M.E."/>
            <person name="Mitros T."/>
            <person name="Richards G.S."/>
            <person name="Conaco C."/>
            <person name="Dacre M."/>
            <person name="Hellsten U."/>
            <person name="Larroux C."/>
            <person name="Putnam N.H."/>
            <person name="Stanke M."/>
            <person name="Adamska M."/>
            <person name="Darling A."/>
            <person name="Degnan S.M."/>
            <person name="Oakley T.H."/>
            <person name="Plachetzki D.C."/>
            <person name="Zhai Y."/>
            <person name="Adamski M."/>
            <person name="Calcino A."/>
            <person name="Cummins S.F."/>
            <person name="Goodstein D.M."/>
            <person name="Harris C."/>
            <person name="Jackson D.J."/>
            <person name="Leys S.P."/>
            <person name="Shu S."/>
            <person name="Woodcroft B.J."/>
            <person name="Vervoort M."/>
            <person name="Kosik K.S."/>
            <person name="Manning G."/>
            <person name="Degnan B.M."/>
            <person name="Rokhsar D.S."/>
        </authorList>
    </citation>
    <scope>NUCLEOTIDE SEQUENCE [LARGE SCALE GENOMIC DNA]</scope>
</reference>
<accession>A0A1X7V9U2</accession>
<dbReference type="AlphaFoldDB" id="A0A1X7V9U2"/>
<dbReference type="KEGG" id="aqu:100635478"/>
<proteinExistence type="inferred from homology"/>
<keyword evidence="3" id="KW-1185">Reference proteome</keyword>
<sequence>MDFLDERNVCGQTILKLVSRANAIIAELLRLSQFIPPVLRLDNPRDRQLYEFILPDFRYFNGPEFFESKIDASIELQDRDEEFKENHLEIIKRFFKVFESIYRYVNDLNRFLIDLYEGVYVQLTLESVLLNIDGKQLLSEALYLYGIMLLITDEKIDGLIRERILVAFHRYSAETSVDSNVDDVCKLLRSTGFTSSHKPQNYPEDFFSRIPISDEFISMVIGRLRSDDIYNLISKYPNPEHRSTALANQAAMLYVILYFSPATLHSREAQMREIVDKHFPDNWVISIYMGITIDLLDKWEPYKAARTALANTLQAGNIQAQARRFLSKVPKLNKAMEGYLTEGTLTEMYVLDNLSRLMGSLRDSNATLRWIILHTAPVADHNKKCKMIREEIVQTGYDPRGLFQFLLNVSQFEFIMKEMFEHLLQEKQNKWELYKKEASERMAELGEVFSGTKPLTRVEKNEHLQAWFTEMASQINQLNYEDAVTAGRKITHLHQAVDEVQEFHQLETIMQVKQFLEDTKGYLIKMLRTVNIKEDNLSQLEIIADLSYAWILIDNYTPYMQEGIKKKPQLVIKLRSTFLKMSSALGLPLQRIDQARSNDLGSVSAYYSRELVTYVRKVLQIIPETMFSILHMIVKVLTHDIKEVPTRLEKDKMKEYSQLDDRYKVAKLTHDISVLTEGILMMKTTLVGVIKVDPKQLLEDGIRKELVRQVAGALHHGLIFNPKAKSSELVPRLVGLADRMNGFKRSFEYIQDYVNVYGLKIWQEEISRIINYNVEKECNSFLEKKVLDWESVYQSRIIPIPQYPPVDQLSVNFIGRLAHEILRITDPKLTIYVDQMNTWYDKRTNGEVVNLRLWEYLEKAVDIFGLSGLDRLFCFMIVKEIKYFIKYFKRNLLKLKEFQMLLKKLSQVVRSPLTLIPEAQKTYGFFVQKTVKVWDPYLACVLRVGQLQLIRCQIANQLNRCGKFDSRLLVNALETFNNSLLSAVEAHYRDPDKPYPGVNEQDNDILSELTPYLETTGISDPLSKIYITTDVMDQFSLINFLFVISQLSRLTYTKTTGSLTAKKPVDPIDGAPFVAGCVTLLRQFHSDNSEQCLLFLGQYIKSLMETSKDKGDITGDAFSALCFMEEYAHYSHLPRRCLEQYVPMYLLDEYRYHIN</sequence>
<dbReference type="GO" id="GO:0007032">
    <property type="term" value="P:endosome organization"/>
    <property type="evidence" value="ECO:0007669"/>
    <property type="project" value="TreeGrafter"/>
</dbReference>
<name>A0A1X7V9U2_AMPQE</name>
<protein>
    <recommendedName>
        <fullName evidence="4">WASH complex subunit strumpellin</fullName>
    </recommendedName>
</protein>
<gene>
    <name evidence="2" type="primary">100635478</name>
</gene>
<dbReference type="PANTHER" id="PTHR15691:SF6">
    <property type="entry name" value="WASH COMPLEX SUBUNIT 5"/>
    <property type="match status" value="1"/>
</dbReference>
<dbReference type="GO" id="GO:0030041">
    <property type="term" value="P:actin filament polymerization"/>
    <property type="evidence" value="ECO:0007669"/>
    <property type="project" value="TreeGrafter"/>
</dbReference>
<dbReference type="eggNOG" id="KOG3666">
    <property type="taxonomic scope" value="Eukaryota"/>
</dbReference>
<dbReference type="InParanoid" id="A0A1X7V9U2"/>